<dbReference type="InterPro" id="IPR045078">
    <property type="entry name" value="TST/MPST-like"/>
</dbReference>
<dbReference type="PROSITE" id="PS00380">
    <property type="entry name" value="RHODANESE_1"/>
    <property type="match status" value="1"/>
</dbReference>
<evidence type="ECO:0000313" key="5">
    <source>
        <dbReference type="Proteomes" id="UP000065641"/>
    </source>
</evidence>
<dbReference type="Gene3D" id="3.40.250.10">
    <property type="entry name" value="Rhodanese-like domain"/>
    <property type="match status" value="2"/>
</dbReference>
<dbReference type="OrthoDB" id="9781034at2"/>
<keyword evidence="4" id="KW-0670">Pyruvate</keyword>
<protein>
    <submittedName>
        <fullName evidence="4">3-mercaptopyruvate sulfurtransferase</fullName>
    </submittedName>
</protein>
<dbReference type="PROSITE" id="PS50206">
    <property type="entry name" value="RHODANESE_3"/>
    <property type="match status" value="2"/>
</dbReference>
<evidence type="ECO:0000313" key="4">
    <source>
        <dbReference type="EMBL" id="ALO45683.1"/>
    </source>
</evidence>
<evidence type="ECO:0000259" key="3">
    <source>
        <dbReference type="PROSITE" id="PS50206"/>
    </source>
</evidence>
<dbReference type="SMART" id="SM00450">
    <property type="entry name" value="RHOD"/>
    <property type="match status" value="2"/>
</dbReference>
<dbReference type="STRING" id="1249552.PS2015_1016"/>
<proteinExistence type="predicted"/>
<organism evidence="4 5">
    <name type="scientific">Pseudohongiella spirulinae</name>
    <dbReference type="NCBI Taxonomy" id="1249552"/>
    <lineage>
        <taxon>Bacteria</taxon>
        <taxon>Pseudomonadati</taxon>
        <taxon>Pseudomonadota</taxon>
        <taxon>Gammaproteobacteria</taxon>
        <taxon>Pseudomonadales</taxon>
        <taxon>Pseudohongiellaceae</taxon>
        <taxon>Pseudohongiella</taxon>
    </lineage>
</organism>
<accession>A0A0S2KC52</accession>
<sequence>MEKKPQSPLLSVSELKALSGHDGLFVIDARFRLDDPEYGAGAFAEGHIPGAFYLDLNEDLSSEIVPGVTGRHPLPDTALLEARLRELGLRSTDRVVVYDDGPGFFAARAWWLLVWMGHPQVQVLDGGLAAWKRAGGELTQQQSVAAWPGNFVASPDSRMLIGADDIAAQLGQAPWLLIDARSPERFRGEQEPIDPVAGHIPGALCMPCTDNVDDGGHFLSPDKLRARFARQGDVRDVVSYCGSGVTACHNILAAAVAGLPLPRLYAGSWSEWITDARRPVEVAVAD</sequence>
<feature type="domain" description="Rhodanese" evidence="3">
    <location>
        <begin position="171"/>
        <end position="281"/>
    </location>
</feature>
<dbReference type="EMBL" id="CP013189">
    <property type="protein sequence ID" value="ALO45683.1"/>
    <property type="molecule type" value="Genomic_DNA"/>
</dbReference>
<dbReference type="InterPro" id="IPR001763">
    <property type="entry name" value="Rhodanese-like_dom"/>
</dbReference>
<dbReference type="Pfam" id="PF00581">
    <property type="entry name" value="Rhodanese"/>
    <property type="match status" value="2"/>
</dbReference>
<reference evidence="4 5" key="1">
    <citation type="submission" date="2015-11" db="EMBL/GenBank/DDBJ databases">
        <authorList>
            <person name="Zhang Y."/>
            <person name="Guo Z."/>
        </authorList>
    </citation>
    <scope>NUCLEOTIDE SEQUENCE [LARGE SCALE GENOMIC DNA]</scope>
    <source>
        <strain evidence="4 5">KCTC 32221</strain>
    </source>
</reference>
<dbReference type="CDD" id="cd01449">
    <property type="entry name" value="TST_Repeat_2"/>
    <property type="match status" value="1"/>
</dbReference>
<keyword evidence="2" id="KW-0677">Repeat</keyword>
<dbReference type="InterPro" id="IPR036873">
    <property type="entry name" value="Rhodanese-like_dom_sf"/>
</dbReference>
<evidence type="ECO:0000256" key="2">
    <source>
        <dbReference type="ARBA" id="ARBA00022737"/>
    </source>
</evidence>
<dbReference type="PANTHER" id="PTHR11364">
    <property type="entry name" value="THIOSULFATE SULFERTANSFERASE"/>
    <property type="match status" value="1"/>
</dbReference>
<keyword evidence="1 4" id="KW-0808">Transferase</keyword>
<dbReference type="AlphaFoldDB" id="A0A0S2KC52"/>
<evidence type="ECO:0000256" key="1">
    <source>
        <dbReference type="ARBA" id="ARBA00022679"/>
    </source>
</evidence>
<dbReference type="SUPFAM" id="SSF52821">
    <property type="entry name" value="Rhodanese/Cell cycle control phosphatase"/>
    <property type="match status" value="2"/>
</dbReference>
<dbReference type="PANTHER" id="PTHR11364:SF27">
    <property type="entry name" value="SULFURTRANSFERASE"/>
    <property type="match status" value="1"/>
</dbReference>
<dbReference type="RefSeq" id="WP_058021200.1">
    <property type="nucleotide sequence ID" value="NZ_CP013189.1"/>
</dbReference>
<feature type="domain" description="Rhodanese" evidence="3">
    <location>
        <begin position="20"/>
        <end position="140"/>
    </location>
</feature>
<dbReference type="CDD" id="cd01448">
    <property type="entry name" value="TST_Repeat_1"/>
    <property type="match status" value="1"/>
</dbReference>
<dbReference type="Proteomes" id="UP000065641">
    <property type="component" value="Chromosome"/>
</dbReference>
<gene>
    <name evidence="4" type="ORF">PS2015_1016</name>
</gene>
<dbReference type="InterPro" id="IPR001307">
    <property type="entry name" value="Thiosulphate_STrfase_CS"/>
</dbReference>
<keyword evidence="5" id="KW-1185">Reference proteome</keyword>
<dbReference type="GO" id="GO:0004792">
    <property type="term" value="F:thiosulfate-cyanide sulfurtransferase activity"/>
    <property type="evidence" value="ECO:0007669"/>
    <property type="project" value="InterPro"/>
</dbReference>
<name>A0A0S2KC52_9GAMM</name>
<dbReference type="PATRIC" id="fig|1249552.3.peg.1023"/>
<dbReference type="KEGG" id="pspi:PS2015_1016"/>